<reference evidence="3" key="1">
    <citation type="journal article" date="2005" name="Nature">
        <title>The map-based sequence of the rice genome.</title>
        <authorList>
            <consortium name="International rice genome sequencing project (IRGSP)"/>
            <person name="Matsumoto T."/>
            <person name="Wu J."/>
            <person name="Kanamori H."/>
            <person name="Katayose Y."/>
            <person name="Fujisawa M."/>
            <person name="Namiki N."/>
            <person name="Mizuno H."/>
            <person name="Yamamoto K."/>
            <person name="Antonio B.A."/>
            <person name="Baba T."/>
            <person name="Sakata K."/>
            <person name="Nagamura Y."/>
            <person name="Aoki H."/>
            <person name="Arikawa K."/>
            <person name="Arita K."/>
            <person name="Bito T."/>
            <person name="Chiden Y."/>
            <person name="Fujitsuka N."/>
            <person name="Fukunaka R."/>
            <person name="Hamada M."/>
            <person name="Harada C."/>
            <person name="Hayashi A."/>
            <person name="Hijishita S."/>
            <person name="Honda M."/>
            <person name="Hosokawa S."/>
            <person name="Ichikawa Y."/>
            <person name="Idonuma A."/>
            <person name="Iijima M."/>
            <person name="Ikeda M."/>
            <person name="Ikeno M."/>
            <person name="Ito K."/>
            <person name="Ito S."/>
            <person name="Ito T."/>
            <person name="Ito Y."/>
            <person name="Ito Y."/>
            <person name="Iwabuchi A."/>
            <person name="Kamiya K."/>
            <person name="Karasawa W."/>
            <person name="Kurita K."/>
            <person name="Katagiri S."/>
            <person name="Kikuta A."/>
            <person name="Kobayashi H."/>
            <person name="Kobayashi N."/>
            <person name="Machita K."/>
            <person name="Maehara T."/>
            <person name="Masukawa M."/>
            <person name="Mizubayashi T."/>
            <person name="Mukai Y."/>
            <person name="Nagasaki H."/>
            <person name="Nagata Y."/>
            <person name="Naito S."/>
            <person name="Nakashima M."/>
            <person name="Nakama Y."/>
            <person name="Nakamichi Y."/>
            <person name="Nakamura M."/>
            <person name="Meguro A."/>
            <person name="Negishi M."/>
            <person name="Ohta I."/>
            <person name="Ohta T."/>
            <person name="Okamoto M."/>
            <person name="Ono N."/>
            <person name="Saji S."/>
            <person name="Sakaguchi M."/>
            <person name="Sakai K."/>
            <person name="Shibata M."/>
            <person name="Shimokawa T."/>
            <person name="Song J."/>
            <person name="Takazaki Y."/>
            <person name="Terasawa K."/>
            <person name="Tsugane M."/>
            <person name="Tsuji K."/>
            <person name="Ueda S."/>
            <person name="Waki K."/>
            <person name="Yamagata H."/>
            <person name="Yamamoto M."/>
            <person name="Yamamoto S."/>
            <person name="Yamane H."/>
            <person name="Yoshiki S."/>
            <person name="Yoshihara R."/>
            <person name="Yukawa K."/>
            <person name="Zhong H."/>
            <person name="Yano M."/>
            <person name="Yuan Q."/>
            <person name="Ouyang S."/>
            <person name="Liu J."/>
            <person name="Jones K.M."/>
            <person name="Gansberger K."/>
            <person name="Moffat K."/>
            <person name="Hill J."/>
            <person name="Bera J."/>
            <person name="Fadrosh D."/>
            <person name="Jin S."/>
            <person name="Johri S."/>
            <person name="Kim M."/>
            <person name="Overton L."/>
            <person name="Reardon M."/>
            <person name="Tsitrin T."/>
            <person name="Vuong H."/>
            <person name="Weaver B."/>
            <person name="Ciecko A."/>
            <person name="Tallon L."/>
            <person name="Jackson J."/>
            <person name="Pai G."/>
            <person name="Aken S.V."/>
            <person name="Utterback T."/>
            <person name="Reidmuller S."/>
            <person name="Feldblyum T."/>
            <person name="Hsiao J."/>
            <person name="Zismann V."/>
            <person name="Iobst S."/>
            <person name="de Vazeille A.R."/>
            <person name="Buell C.R."/>
            <person name="Ying K."/>
            <person name="Li Y."/>
            <person name="Lu T."/>
            <person name="Huang Y."/>
            <person name="Zhao Q."/>
            <person name="Feng Q."/>
            <person name="Zhang L."/>
            <person name="Zhu J."/>
            <person name="Weng Q."/>
            <person name="Mu J."/>
            <person name="Lu Y."/>
            <person name="Fan D."/>
            <person name="Liu Y."/>
            <person name="Guan J."/>
            <person name="Zhang Y."/>
            <person name="Yu S."/>
            <person name="Liu X."/>
            <person name="Zhang Y."/>
            <person name="Hong G."/>
            <person name="Han B."/>
            <person name="Choisne N."/>
            <person name="Demange N."/>
            <person name="Orjeda G."/>
            <person name="Samain S."/>
            <person name="Cattolico L."/>
            <person name="Pelletier E."/>
            <person name="Couloux A."/>
            <person name="Segurens B."/>
            <person name="Wincker P."/>
            <person name="D'Hont A."/>
            <person name="Scarpelli C."/>
            <person name="Weissenbach J."/>
            <person name="Salanoubat M."/>
            <person name="Quetier F."/>
            <person name="Yu Y."/>
            <person name="Kim H.R."/>
            <person name="Rambo T."/>
            <person name="Currie J."/>
            <person name="Collura K."/>
            <person name="Luo M."/>
            <person name="Yang T."/>
            <person name="Ammiraju J.S.S."/>
            <person name="Engler F."/>
            <person name="Soderlund C."/>
            <person name="Wing R.A."/>
            <person name="Palmer L.E."/>
            <person name="de la Bastide M."/>
            <person name="Spiegel L."/>
            <person name="Nascimento L."/>
            <person name="Zutavern T."/>
            <person name="O'Shaughnessy A."/>
            <person name="Dike S."/>
            <person name="Dedhia N."/>
            <person name="Preston R."/>
            <person name="Balija V."/>
            <person name="McCombie W.R."/>
            <person name="Chow T."/>
            <person name="Chen H."/>
            <person name="Chung M."/>
            <person name="Chen C."/>
            <person name="Shaw J."/>
            <person name="Wu H."/>
            <person name="Hsiao K."/>
            <person name="Chao Y."/>
            <person name="Chu M."/>
            <person name="Cheng C."/>
            <person name="Hour A."/>
            <person name="Lee P."/>
            <person name="Lin S."/>
            <person name="Lin Y."/>
            <person name="Liou J."/>
            <person name="Liu S."/>
            <person name="Hsing Y."/>
            <person name="Raghuvanshi S."/>
            <person name="Mohanty A."/>
            <person name="Bharti A.K."/>
            <person name="Gaur A."/>
            <person name="Gupta V."/>
            <person name="Kumar D."/>
            <person name="Ravi V."/>
            <person name="Vij S."/>
            <person name="Kapur A."/>
            <person name="Khurana P."/>
            <person name="Khurana P."/>
            <person name="Khurana J.P."/>
            <person name="Tyagi A.K."/>
            <person name="Gaikwad K."/>
            <person name="Singh A."/>
            <person name="Dalal V."/>
            <person name="Srivastava S."/>
            <person name="Dixit A."/>
            <person name="Pal A.K."/>
            <person name="Ghazi I.A."/>
            <person name="Yadav M."/>
            <person name="Pandit A."/>
            <person name="Bhargava A."/>
            <person name="Sureshbabu K."/>
            <person name="Batra K."/>
            <person name="Sharma T.R."/>
            <person name="Mohapatra T."/>
            <person name="Singh N.K."/>
            <person name="Messing J."/>
            <person name="Nelson A.B."/>
            <person name="Fuks G."/>
            <person name="Kavchok S."/>
            <person name="Keizer G."/>
            <person name="Linton E."/>
            <person name="Llaca V."/>
            <person name="Song R."/>
            <person name="Tanyolac B."/>
            <person name="Young S."/>
            <person name="Ho-Il K."/>
            <person name="Hahn J.H."/>
            <person name="Sangsakoo G."/>
            <person name="Vanavichit A."/>
            <person name="de Mattos Luiz.A.T."/>
            <person name="Zimmer P.D."/>
            <person name="Malone G."/>
            <person name="Dellagostin O."/>
            <person name="de Oliveira A.C."/>
            <person name="Bevan M."/>
            <person name="Bancroft I."/>
            <person name="Minx P."/>
            <person name="Cordum H."/>
            <person name="Wilson R."/>
            <person name="Cheng Z."/>
            <person name="Jin W."/>
            <person name="Jiang J."/>
            <person name="Leong S.A."/>
            <person name="Iwama H."/>
            <person name="Gojobori T."/>
            <person name="Itoh T."/>
            <person name="Niimura Y."/>
            <person name="Fujii Y."/>
            <person name="Habara T."/>
            <person name="Sakai H."/>
            <person name="Sato Y."/>
            <person name="Wilson G."/>
            <person name="Kumar K."/>
            <person name="McCouch S."/>
            <person name="Juretic N."/>
            <person name="Hoen D."/>
            <person name="Wright S."/>
            <person name="Bruskiewich R."/>
            <person name="Bureau T."/>
            <person name="Miyao A."/>
            <person name="Hirochika H."/>
            <person name="Nishikawa T."/>
            <person name="Kadowaki K."/>
            <person name="Sugiura M."/>
            <person name="Burr B."/>
            <person name="Sasaki T."/>
        </authorList>
    </citation>
    <scope>NUCLEOTIDE SEQUENCE [LARGE SCALE GENOMIC DNA]</scope>
    <source>
        <strain evidence="3">cv. Nipponbare</strain>
    </source>
</reference>
<reference evidence="2 3" key="3">
    <citation type="journal article" date="2013" name="Rice">
        <title>Improvement of the Oryza sativa Nipponbare reference genome using next generation sequence and optical map data.</title>
        <authorList>
            <person name="Kawahara Y."/>
            <person name="de la Bastide M."/>
            <person name="Hamilton J.P."/>
            <person name="Kanamori H."/>
            <person name="McCombie W.R."/>
            <person name="Ouyang S."/>
            <person name="Schwartz D.C."/>
            <person name="Tanaka T."/>
            <person name="Wu J."/>
            <person name="Zhou S."/>
            <person name="Childs K.L."/>
            <person name="Davidson R.M."/>
            <person name="Lin H."/>
            <person name="Quesada-Ocampo L."/>
            <person name="Vaillancourt B."/>
            <person name="Sakai H."/>
            <person name="Lee S.S."/>
            <person name="Kim J."/>
            <person name="Numa H."/>
            <person name="Itoh T."/>
            <person name="Buell C.R."/>
            <person name="Matsumoto T."/>
        </authorList>
    </citation>
    <scope>NUCLEOTIDE SEQUENCE [LARGE SCALE GENOMIC DNA]</scope>
    <source>
        <strain evidence="3">cv. Nipponbare</strain>
    </source>
</reference>
<gene>
    <name evidence="2" type="ordered locus">Os02g0640150</name>
    <name evidence="2" type="ORF">OSNPB_020640150</name>
</gene>
<protein>
    <submittedName>
        <fullName evidence="2">Os02g0640150 protein</fullName>
    </submittedName>
</protein>
<accession>A0A0N7KFR8</accession>
<evidence type="ECO:0000313" key="3">
    <source>
        <dbReference type="Proteomes" id="UP000059680"/>
    </source>
</evidence>
<evidence type="ECO:0000256" key="1">
    <source>
        <dbReference type="SAM" id="MobiDB-lite"/>
    </source>
</evidence>
<keyword evidence="3" id="KW-1185">Reference proteome</keyword>
<dbReference type="InParanoid" id="A0A0N7KFR8"/>
<dbReference type="EMBL" id="AP014958">
    <property type="protein sequence ID" value="BAS79977.1"/>
    <property type="molecule type" value="Genomic_DNA"/>
</dbReference>
<dbReference type="AlphaFoldDB" id="A0A0N7KFR8"/>
<reference evidence="2 3" key="2">
    <citation type="journal article" date="2013" name="Plant Cell Physiol.">
        <title>Rice Annotation Project Database (RAP-DB): an integrative and interactive database for rice genomics.</title>
        <authorList>
            <person name="Sakai H."/>
            <person name="Lee S.S."/>
            <person name="Tanaka T."/>
            <person name="Numa H."/>
            <person name="Kim J."/>
            <person name="Kawahara Y."/>
            <person name="Wakimoto H."/>
            <person name="Yang C.C."/>
            <person name="Iwamoto M."/>
            <person name="Abe T."/>
            <person name="Yamada Y."/>
            <person name="Muto A."/>
            <person name="Inokuchi H."/>
            <person name="Ikemura T."/>
            <person name="Matsumoto T."/>
            <person name="Sasaki T."/>
            <person name="Itoh T."/>
        </authorList>
    </citation>
    <scope>NUCLEOTIDE SEQUENCE [LARGE SCALE GENOMIC DNA]</scope>
    <source>
        <strain evidence="3">cv. Nipponbare</strain>
    </source>
</reference>
<dbReference type="PaxDb" id="39947-A0A0N7KFR8"/>
<proteinExistence type="predicted"/>
<name>A0A0N7KFR8_ORYSJ</name>
<sequence>MGSSSVSRDTELPCEVLSHNAKFIDILLMQRDTVDDNGPNRGADNDRGWVLGGDGDNGAGTEMMEVSPRRSHS</sequence>
<feature type="region of interest" description="Disordered" evidence="1">
    <location>
        <begin position="33"/>
        <end position="73"/>
    </location>
</feature>
<evidence type="ECO:0000313" key="2">
    <source>
        <dbReference type="EMBL" id="BAS79977.1"/>
    </source>
</evidence>
<dbReference type="Proteomes" id="UP000059680">
    <property type="component" value="Chromosome 2"/>
</dbReference>
<organism evidence="2 3">
    <name type="scientific">Oryza sativa subsp. japonica</name>
    <name type="common">Rice</name>
    <dbReference type="NCBI Taxonomy" id="39947"/>
    <lineage>
        <taxon>Eukaryota</taxon>
        <taxon>Viridiplantae</taxon>
        <taxon>Streptophyta</taxon>
        <taxon>Embryophyta</taxon>
        <taxon>Tracheophyta</taxon>
        <taxon>Spermatophyta</taxon>
        <taxon>Magnoliopsida</taxon>
        <taxon>Liliopsida</taxon>
        <taxon>Poales</taxon>
        <taxon>Poaceae</taxon>
        <taxon>BOP clade</taxon>
        <taxon>Oryzoideae</taxon>
        <taxon>Oryzeae</taxon>
        <taxon>Oryzinae</taxon>
        <taxon>Oryza</taxon>
        <taxon>Oryza sativa</taxon>
    </lineage>
</organism>